<name>A0ABT1SL12_9FIRM</name>
<keyword evidence="1" id="KW-0677">Repeat</keyword>
<dbReference type="EMBL" id="JANGCH010000007">
    <property type="protein sequence ID" value="MCQ5121903.1"/>
    <property type="molecule type" value="Genomic_DNA"/>
</dbReference>
<dbReference type="Gene3D" id="2.30.24.10">
    <property type="entry name" value="CAT RNA-binding domain"/>
    <property type="match status" value="1"/>
</dbReference>
<evidence type="ECO:0000256" key="3">
    <source>
        <dbReference type="ARBA" id="ARBA00023163"/>
    </source>
</evidence>
<dbReference type="Proteomes" id="UP001524435">
    <property type="component" value="Unassembled WGS sequence"/>
</dbReference>
<sequence>MAKIIRILNHNAIIVHEAVNNHVLLLLDKGIGFGRKINEQIDPPYSGKVYELQKETSRGSTKEVFRHLEPVYLEISSEILTLAEEQFQDIDRNVLLPLADHIAFAITRIKNGLNIANPFVNDIRLLYPKEHEIAMQGKNMIRERCGYEINDDEVGYITLHIHSAMGEQVDAGMMVAVIINESIRQVEEECNLSIDVNSLSYSRLLAHMKYLLARLRKGEELTLDIEAYAQNSFPYSYQVAQHIIARIERTLHQSIPKVETGYLAIHIERVCMSEQKQV</sequence>
<dbReference type="Gene3D" id="1.10.1790.10">
    <property type="entry name" value="PRD domain"/>
    <property type="match status" value="1"/>
</dbReference>
<dbReference type="PROSITE" id="PS51372">
    <property type="entry name" value="PRD_2"/>
    <property type="match status" value="2"/>
</dbReference>
<proteinExistence type="predicted"/>
<dbReference type="Gene3D" id="1.20.890.100">
    <property type="match status" value="1"/>
</dbReference>
<dbReference type="Gene3D" id="1.20.58.1950">
    <property type="match status" value="1"/>
</dbReference>
<evidence type="ECO:0000313" key="6">
    <source>
        <dbReference type="Proteomes" id="UP001524435"/>
    </source>
</evidence>
<evidence type="ECO:0000313" key="5">
    <source>
        <dbReference type="EMBL" id="MCQ5121903.1"/>
    </source>
</evidence>
<gene>
    <name evidence="5" type="ORF">NE663_06465</name>
</gene>
<dbReference type="PANTHER" id="PTHR30185">
    <property type="entry name" value="CRYPTIC BETA-GLUCOSIDE BGL OPERON ANTITERMINATOR"/>
    <property type="match status" value="1"/>
</dbReference>
<keyword evidence="3" id="KW-0804">Transcription</keyword>
<comment type="caution">
    <text evidence="5">The sequence shown here is derived from an EMBL/GenBank/DDBJ whole genome shotgun (WGS) entry which is preliminary data.</text>
</comment>
<dbReference type="Pfam" id="PF00874">
    <property type="entry name" value="PRD"/>
    <property type="match status" value="2"/>
</dbReference>
<dbReference type="RefSeq" id="WP_256197805.1">
    <property type="nucleotide sequence ID" value="NZ_DBEZUI010000250.1"/>
</dbReference>
<dbReference type="InterPro" id="IPR011608">
    <property type="entry name" value="PRD"/>
</dbReference>
<feature type="domain" description="PRD" evidence="4">
    <location>
        <begin position="172"/>
        <end position="277"/>
    </location>
</feature>
<protein>
    <submittedName>
        <fullName evidence="5">PRD domain-containing protein</fullName>
    </submittedName>
</protein>
<dbReference type="Pfam" id="PF03123">
    <property type="entry name" value="CAT_RBD"/>
    <property type="match status" value="1"/>
</dbReference>
<keyword evidence="2" id="KW-0805">Transcription regulation</keyword>
<organism evidence="5 6">
    <name type="scientific">Massilicoli timonensis</name>
    <dbReference type="NCBI Taxonomy" id="2015901"/>
    <lineage>
        <taxon>Bacteria</taxon>
        <taxon>Bacillati</taxon>
        <taxon>Bacillota</taxon>
        <taxon>Erysipelotrichia</taxon>
        <taxon>Erysipelotrichales</taxon>
        <taxon>Erysipelotrichaceae</taxon>
        <taxon>Massilicoli</taxon>
    </lineage>
</organism>
<evidence type="ECO:0000256" key="2">
    <source>
        <dbReference type="ARBA" id="ARBA00023015"/>
    </source>
</evidence>
<dbReference type="PANTHER" id="PTHR30185:SF18">
    <property type="entry name" value="TRANSCRIPTIONAL REGULATOR MTLR"/>
    <property type="match status" value="1"/>
</dbReference>
<dbReference type="InterPro" id="IPR004341">
    <property type="entry name" value="CAT_RNA-bd_dom"/>
</dbReference>
<dbReference type="InterPro" id="IPR036650">
    <property type="entry name" value="CAT_RNA-bd_dom_sf"/>
</dbReference>
<reference evidence="5 6" key="1">
    <citation type="submission" date="2022-06" db="EMBL/GenBank/DDBJ databases">
        <title>Isolation of gut microbiota from human fecal samples.</title>
        <authorList>
            <person name="Pamer E.G."/>
            <person name="Barat B."/>
            <person name="Waligurski E."/>
            <person name="Medina S."/>
            <person name="Paddock L."/>
            <person name="Mostad J."/>
        </authorList>
    </citation>
    <scope>NUCLEOTIDE SEQUENCE [LARGE SCALE GENOMIC DNA]</scope>
    <source>
        <strain evidence="5 6">DFI.6.1</strain>
    </source>
</reference>
<dbReference type="InterPro" id="IPR036634">
    <property type="entry name" value="PRD_sf"/>
</dbReference>
<feature type="domain" description="PRD" evidence="4">
    <location>
        <begin position="67"/>
        <end position="171"/>
    </location>
</feature>
<dbReference type="SMART" id="SM01061">
    <property type="entry name" value="CAT_RBD"/>
    <property type="match status" value="1"/>
</dbReference>
<evidence type="ECO:0000256" key="1">
    <source>
        <dbReference type="ARBA" id="ARBA00022737"/>
    </source>
</evidence>
<evidence type="ECO:0000259" key="4">
    <source>
        <dbReference type="PROSITE" id="PS51372"/>
    </source>
</evidence>
<accession>A0ABT1SL12</accession>
<dbReference type="SUPFAM" id="SSF50151">
    <property type="entry name" value="SacY-like RNA-binding domain"/>
    <property type="match status" value="1"/>
</dbReference>
<dbReference type="SUPFAM" id="SSF63520">
    <property type="entry name" value="PTS-regulatory domain, PRD"/>
    <property type="match status" value="2"/>
</dbReference>
<keyword evidence="6" id="KW-1185">Reference proteome</keyword>
<dbReference type="InterPro" id="IPR050661">
    <property type="entry name" value="BglG_antiterminators"/>
</dbReference>